<keyword evidence="2" id="KW-1185">Reference proteome</keyword>
<reference evidence="2" key="1">
    <citation type="submission" date="2015-09" db="EMBL/GenBank/DDBJ databases">
        <authorList>
            <person name="Bertelli C."/>
        </authorList>
    </citation>
    <scope>NUCLEOTIDE SEQUENCE [LARGE SCALE GENOMIC DNA]</scope>
    <source>
        <strain evidence="2">KNic</strain>
    </source>
</reference>
<dbReference type="PATRIC" id="fig|389348.3.peg.1775"/>
<evidence type="ECO:0000313" key="2">
    <source>
        <dbReference type="Proteomes" id="UP000069902"/>
    </source>
</evidence>
<name>A0A0U5JDL2_9BACT</name>
<gene>
    <name evidence="1" type="ORF">PNK_1588</name>
</gene>
<evidence type="ECO:0000313" key="1">
    <source>
        <dbReference type="EMBL" id="CUI17197.1"/>
    </source>
</evidence>
<sequence>MVLILFLLSYFNYVLSSSDFLFIKWNFTIQNLFFIFKSISDLFDLIVNKRAICHPLFLIDFTR</sequence>
<protein>
    <submittedName>
        <fullName evidence="1">Uncharacterized protein</fullName>
    </submittedName>
</protein>
<accession>A0A0U5JDL2</accession>
<proteinExistence type="predicted"/>
<dbReference type="EMBL" id="LN879502">
    <property type="protein sequence ID" value="CUI17197.1"/>
    <property type="molecule type" value="Genomic_DNA"/>
</dbReference>
<dbReference type="Proteomes" id="UP000069902">
    <property type="component" value="Chromosome cPNK"/>
</dbReference>
<dbReference type="KEGG" id="pnl:PNK_1588"/>
<organism evidence="1 2">
    <name type="scientific">Candidatus Protochlamydia naegleriophila</name>
    <dbReference type="NCBI Taxonomy" id="389348"/>
    <lineage>
        <taxon>Bacteria</taxon>
        <taxon>Pseudomonadati</taxon>
        <taxon>Chlamydiota</taxon>
        <taxon>Chlamydiia</taxon>
        <taxon>Parachlamydiales</taxon>
        <taxon>Parachlamydiaceae</taxon>
        <taxon>Candidatus Protochlamydia</taxon>
    </lineage>
</organism>
<dbReference type="InParanoid" id="A0A0U5JDL2"/>
<dbReference type="AlphaFoldDB" id="A0A0U5JDL2"/>